<dbReference type="SMART" id="SM00530">
    <property type="entry name" value="HTH_XRE"/>
    <property type="match status" value="1"/>
</dbReference>
<comment type="caution">
    <text evidence="3">The sequence shown here is derived from an EMBL/GenBank/DDBJ whole genome shotgun (WGS) entry which is preliminary data.</text>
</comment>
<dbReference type="GO" id="GO:0003677">
    <property type="term" value="F:DNA binding"/>
    <property type="evidence" value="ECO:0007669"/>
    <property type="project" value="UniProtKB-KW"/>
</dbReference>
<protein>
    <submittedName>
        <fullName evidence="3">XRE family transcriptional regulator</fullName>
    </submittedName>
</protein>
<dbReference type="InterPro" id="IPR010982">
    <property type="entry name" value="Lambda_DNA-bd_dom_sf"/>
</dbReference>
<dbReference type="PANTHER" id="PTHR46797:SF1">
    <property type="entry name" value="METHYLPHOSPHONATE SYNTHASE"/>
    <property type="match status" value="1"/>
</dbReference>
<dbReference type="PROSITE" id="PS50943">
    <property type="entry name" value="HTH_CROC1"/>
    <property type="match status" value="1"/>
</dbReference>
<evidence type="ECO:0000259" key="2">
    <source>
        <dbReference type="PROSITE" id="PS50943"/>
    </source>
</evidence>
<keyword evidence="1" id="KW-0238">DNA-binding</keyword>
<dbReference type="SUPFAM" id="SSF47413">
    <property type="entry name" value="lambda repressor-like DNA-binding domains"/>
    <property type="match status" value="1"/>
</dbReference>
<dbReference type="EMBL" id="SKBM01000025">
    <property type="protein sequence ID" value="TCZ55797.1"/>
    <property type="molecule type" value="Genomic_DNA"/>
</dbReference>
<dbReference type="Pfam" id="PF01381">
    <property type="entry name" value="HTH_3"/>
    <property type="match status" value="1"/>
</dbReference>
<gene>
    <name evidence="3" type="ORF">EXY23_20935</name>
</gene>
<dbReference type="Proteomes" id="UP000295023">
    <property type="component" value="Unassembled WGS sequence"/>
</dbReference>
<dbReference type="AlphaFoldDB" id="A0A4R4D7Z4"/>
<dbReference type="InterPro" id="IPR050807">
    <property type="entry name" value="TransReg_Diox_bact_type"/>
</dbReference>
<proteinExistence type="predicted"/>
<dbReference type="CDD" id="cd00093">
    <property type="entry name" value="HTH_XRE"/>
    <property type="match status" value="1"/>
</dbReference>
<dbReference type="GO" id="GO:0005829">
    <property type="term" value="C:cytosol"/>
    <property type="evidence" value="ECO:0007669"/>
    <property type="project" value="TreeGrafter"/>
</dbReference>
<dbReference type="InterPro" id="IPR001387">
    <property type="entry name" value="Cro/C1-type_HTH"/>
</dbReference>
<evidence type="ECO:0000313" key="4">
    <source>
        <dbReference type="Proteomes" id="UP000295023"/>
    </source>
</evidence>
<keyword evidence="4" id="KW-1185">Reference proteome</keyword>
<dbReference type="PANTHER" id="PTHR46797">
    <property type="entry name" value="HTH-TYPE TRANSCRIPTIONAL REGULATOR"/>
    <property type="match status" value="1"/>
</dbReference>
<feature type="domain" description="HTH cro/C1-type" evidence="2">
    <location>
        <begin position="187"/>
        <end position="241"/>
    </location>
</feature>
<evidence type="ECO:0000256" key="1">
    <source>
        <dbReference type="ARBA" id="ARBA00023125"/>
    </source>
</evidence>
<dbReference type="RefSeq" id="WP_132294191.1">
    <property type="nucleotide sequence ID" value="NZ_SKBM01000025.1"/>
</dbReference>
<sequence length="248" mass="27987">MHEEEEALPLSPSDMPLEQFLRQKINEDQLYNFARRLLNWQYVQAAKQKDSPRKRSRSSIGATETFVAEFHSPTVDFLRHCCAVTRIPSWYFEPIAEIDKSELSQDIVERWPMGVIGKVRRAVQDFLNACWAFHINGPLAEKEFSDVRSALERQVATELAGWQDAKATSTHRSAAPEEDARTLGANLYRLRVGSGLTQTELSALSGVTQSHISAIERAAFEPRVKTIMALARALKVQPGELLPPLDEK</sequence>
<dbReference type="GO" id="GO:0003700">
    <property type="term" value="F:DNA-binding transcription factor activity"/>
    <property type="evidence" value="ECO:0007669"/>
    <property type="project" value="TreeGrafter"/>
</dbReference>
<name>A0A4R4D7Z4_9PROT</name>
<accession>A0A4R4D7Z4</accession>
<evidence type="ECO:0000313" key="3">
    <source>
        <dbReference type="EMBL" id="TCZ55797.1"/>
    </source>
</evidence>
<dbReference type="OrthoDB" id="9805309at2"/>
<reference evidence="3 4" key="1">
    <citation type="submission" date="2019-03" db="EMBL/GenBank/DDBJ databases">
        <title>Paracraurococcus aquatilis NE82 genome sequence.</title>
        <authorList>
            <person name="Zhao Y."/>
            <person name="Du Z."/>
        </authorList>
    </citation>
    <scope>NUCLEOTIDE SEQUENCE [LARGE SCALE GENOMIC DNA]</scope>
    <source>
        <strain evidence="3 4">NE82</strain>
    </source>
</reference>
<dbReference type="Gene3D" id="1.10.260.40">
    <property type="entry name" value="lambda repressor-like DNA-binding domains"/>
    <property type="match status" value="1"/>
</dbReference>
<organism evidence="3 4">
    <name type="scientific">Roseicella aquatilis</name>
    <dbReference type="NCBI Taxonomy" id="2527868"/>
    <lineage>
        <taxon>Bacteria</taxon>
        <taxon>Pseudomonadati</taxon>
        <taxon>Pseudomonadota</taxon>
        <taxon>Alphaproteobacteria</taxon>
        <taxon>Acetobacterales</taxon>
        <taxon>Roseomonadaceae</taxon>
        <taxon>Roseicella</taxon>
    </lineage>
</organism>